<gene>
    <name evidence="1" type="ORF">A11A3_15077</name>
</gene>
<reference evidence="1 2" key="1">
    <citation type="journal article" date="2012" name="J. Bacteriol.">
        <title>Genome Sequence of the Alkane-Degrading Bacterium Alcanivorax hongdengensis Type Strain A-11-3.</title>
        <authorList>
            <person name="Lai Q."/>
            <person name="Shao Z."/>
        </authorList>
    </citation>
    <scope>NUCLEOTIDE SEQUENCE [LARGE SCALE GENOMIC DNA]</scope>
    <source>
        <strain evidence="1 2">A-11-3</strain>
    </source>
</reference>
<accession>L0W895</accession>
<keyword evidence="2" id="KW-1185">Reference proteome</keyword>
<dbReference type="Proteomes" id="UP000010164">
    <property type="component" value="Unassembled WGS sequence"/>
</dbReference>
<dbReference type="STRING" id="1177179.A11A3_15077"/>
<comment type="caution">
    <text evidence="1">The sequence shown here is derived from an EMBL/GenBank/DDBJ whole genome shotgun (WGS) entry which is preliminary data.</text>
</comment>
<evidence type="ECO:0000313" key="1">
    <source>
        <dbReference type="EMBL" id="EKF73136.1"/>
    </source>
</evidence>
<organism evidence="1 2">
    <name type="scientific">Alcanivorax hongdengensis A-11-3</name>
    <dbReference type="NCBI Taxonomy" id="1177179"/>
    <lineage>
        <taxon>Bacteria</taxon>
        <taxon>Pseudomonadati</taxon>
        <taxon>Pseudomonadota</taxon>
        <taxon>Gammaproteobacteria</taxon>
        <taxon>Oceanospirillales</taxon>
        <taxon>Alcanivoracaceae</taxon>
        <taxon>Alcanivorax</taxon>
    </lineage>
</organism>
<dbReference type="PATRIC" id="fig|1177179.3.peg.2967"/>
<proteinExistence type="predicted"/>
<dbReference type="EMBL" id="AMRJ01000033">
    <property type="protein sequence ID" value="EKF73136.1"/>
    <property type="molecule type" value="Genomic_DNA"/>
</dbReference>
<name>L0W895_9GAMM</name>
<protein>
    <submittedName>
        <fullName evidence="1">Uncharacterized protein</fullName>
    </submittedName>
</protein>
<evidence type="ECO:0000313" key="2">
    <source>
        <dbReference type="Proteomes" id="UP000010164"/>
    </source>
</evidence>
<dbReference type="eggNOG" id="ENOG50347Y2">
    <property type="taxonomic scope" value="Bacteria"/>
</dbReference>
<dbReference type="AlphaFoldDB" id="L0W895"/>
<sequence>MRCRLPLTPADKCFTIRRYLGDDGEHHEKSMIAMAALALAGCANKGGYVQFHDGEPLPPAQKAIVQGHYGYRDGSMANEMTRIVAINGKTVPKQWFVAEGANKVSLKPGYYELKILYVHGVSLIDYYSYITIPVQLEKNCTYQIITTWSSLDSAMTYDLIGKPSSMPASSTCGQAIVEDKSDNDGISI</sequence>